<name>A0ABQ5CRI5_9ASTR</name>
<evidence type="ECO:0000313" key="2">
    <source>
        <dbReference type="Proteomes" id="UP001151760"/>
    </source>
</evidence>
<dbReference type="EMBL" id="BQNB010014529">
    <property type="protein sequence ID" value="GJT29260.1"/>
    <property type="molecule type" value="Genomic_DNA"/>
</dbReference>
<sequence>MTRSSTKELFTPLDNPKRVFRSKRRLFKTPSLVESNSPKFDLFSDIEECSEEGTEEMTETIEQYMSKTREDYGSGVTRPKINIDTHFELKGQFLKELCDNTFSGSEHEDANEHIEKVWRLNLTRAFFRAWERSKELLMKCPQHYLTDMQEVILVYNGLDVPTRQILNSKDWTNEQSLARKRIRKSAQLNGKESNGPFQSISTAKADSTGIRRIGSGLYVTSDSQISNIFFETVPFPGRLHDYCCDEWKEARELEILETYLIGTTLHDNTLPQKEKDP</sequence>
<comment type="caution">
    <text evidence="1">The sequence shown here is derived from an EMBL/GenBank/DDBJ whole genome shotgun (WGS) entry which is preliminary data.</text>
</comment>
<dbReference type="Proteomes" id="UP001151760">
    <property type="component" value="Unassembled WGS sequence"/>
</dbReference>
<reference evidence="1" key="1">
    <citation type="journal article" date="2022" name="Int. J. Mol. Sci.">
        <title>Draft Genome of Tanacetum Coccineum: Genomic Comparison of Closely Related Tanacetum-Family Plants.</title>
        <authorList>
            <person name="Yamashiro T."/>
            <person name="Shiraishi A."/>
            <person name="Nakayama K."/>
            <person name="Satake H."/>
        </authorList>
    </citation>
    <scope>NUCLEOTIDE SEQUENCE</scope>
</reference>
<proteinExistence type="predicted"/>
<gene>
    <name evidence="1" type="ORF">Tco_0909535</name>
</gene>
<accession>A0ABQ5CRI5</accession>
<evidence type="ECO:0000313" key="1">
    <source>
        <dbReference type="EMBL" id="GJT29260.1"/>
    </source>
</evidence>
<organism evidence="1 2">
    <name type="scientific">Tanacetum coccineum</name>
    <dbReference type="NCBI Taxonomy" id="301880"/>
    <lineage>
        <taxon>Eukaryota</taxon>
        <taxon>Viridiplantae</taxon>
        <taxon>Streptophyta</taxon>
        <taxon>Embryophyta</taxon>
        <taxon>Tracheophyta</taxon>
        <taxon>Spermatophyta</taxon>
        <taxon>Magnoliopsida</taxon>
        <taxon>eudicotyledons</taxon>
        <taxon>Gunneridae</taxon>
        <taxon>Pentapetalae</taxon>
        <taxon>asterids</taxon>
        <taxon>campanulids</taxon>
        <taxon>Asterales</taxon>
        <taxon>Asteraceae</taxon>
        <taxon>Asteroideae</taxon>
        <taxon>Anthemideae</taxon>
        <taxon>Anthemidinae</taxon>
        <taxon>Tanacetum</taxon>
    </lineage>
</organism>
<keyword evidence="2" id="KW-1185">Reference proteome</keyword>
<protein>
    <submittedName>
        <fullName evidence="1">Uncharacterized protein</fullName>
    </submittedName>
</protein>
<reference evidence="1" key="2">
    <citation type="submission" date="2022-01" db="EMBL/GenBank/DDBJ databases">
        <authorList>
            <person name="Yamashiro T."/>
            <person name="Shiraishi A."/>
            <person name="Satake H."/>
            <person name="Nakayama K."/>
        </authorList>
    </citation>
    <scope>NUCLEOTIDE SEQUENCE</scope>
</reference>